<dbReference type="PROSITE" id="PS51257">
    <property type="entry name" value="PROKAR_LIPOPROTEIN"/>
    <property type="match status" value="1"/>
</dbReference>
<reference evidence="1" key="1">
    <citation type="submission" date="2022-03" db="EMBL/GenBank/DDBJ databases">
        <title>Identification of a novel bacterium isolated from mangrove sediments.</title>
        <authorList>
            <person name="Pan X."/>
        </authorList>
    </citation>
    <scope>NUCLEOTIDE SEQUENCE</scope>
    <source>
        <strain evidence="1">B2637</strain>
    </source>
</reference>
<name>A0ABT0ADD6_9SPHN</name>
<evidence type="ECO:0008006" key="3">
    <source>
        <dbReference type="Google" id="ProtNLM"/>
    </source>
</evidence>
<evidence type="ECO:0000313" key="1">
    <source>
        <dbReference type="EMBL" id="MCJ1961202.1"/>
    </source>
</evidence>
<gene>
    <name evidence="1" type="ORF">MTR65_10950</name>
</gene>
<dbReference type="Proteomes" id="UP001162802">
    <property type="component" value="Unassembled WGS sequence"/>
</dbReference>
<dbReference type="RefSeq" id="WP_243800068.1">
    <property type="nucleotide sequence ID" value="NZ_JALHAT010000016.1"/>
</dbReference>
<proteinExistence type="predicted"/>
<sequence>MKRCIAWGLLALSACSSGREPYLLECRGTQDFEWDQTRAVGFMTLYFRIDEERRAIYGQSPSGQFDNVCRASCAQLQFGKDAIIWIDATSDDEGADTRIVSRLDRASGELHIRTLGQRTDAAGLHKTLHGDGLFHCREVTSTR</sequence>
<keyword evidence="2" id="KW-1185">Reference proteome</keyword>
<protein>
    <recommendedName>
        <fullName evidence="3">Lipoprotein</fullName>
    </recommendedName>
</protein>
<accession>A0ABT0ADD6</accession>
<dbReference type="EMBL" id="JALHAT010000016">
    <property type="protein sequence ID" value="MCJ1961202.1"/>
    <property type="molecule type" value="Genomic_DNA"/>
</dbReference>
<evidence type="ECO:0000313" key="2">
    <source>
        <dbReference type="Proteomes" id="UP001162802"/>
    </source>
</evidence>
<comment type="caution">
    <text evidence="1">The sequence shown here is derived from an EMBL/GenBank/DDBJ whole genome shotgun (WGS) entry which is preliminary data.</text>
</comment>
<organism evidence="1 2">
    <name type="scientific">Novosphingobium mangrovi</name>
    <name type="common">ex Hu et al. 2023</name>
    <dbReference type="NCBI Taxonomy" id="2930094"/>
    <lineage>
        <taxon>Bacteria</taxon>
        <taxon>Pseudomonadati</taxon>
        <taxon>Pseudomonadota</taxon>
        <taxon>Alphaproteobacteria</taxon>
        <taxon>Sphingomonadales</taxon>
        <taxon>Sphingomonadaceae</taxon>
        <taxon>Novosphingobium</taxon>
    </lineage>
</organism>